<dbReference type="SUPFAM" id="SSF51126">
    <property type="entry name" value="Pectin lyase-like"/>
    <property type="match status" value="2"/>
</dbReference>
<dbReference type="InterPro" id="IPR013425">
    <property type="entry name" value="Autotrns_rpt"/>
</dbReference>
<protein>
    <submittedName>
        <fullName evidence="2">Uncharacterized protein</fullName>
    </submittedName>
</protein>
<dbReference type="Pfam" id="PF12951">
    <property type="entry name" value="PATR"/>
    <property type="match status" value="2"/>
</dbReference>
<keyword evidence="3" id="KW-1185">Reference proteome</keyword>
<sequence>MCRNYTYGQVPVQQFWMLNRSTVSDTLVWDVGPWNRQINNGSGTLLVTNPVWTANKGNTNTKWNVCKNAVFGGNLGTGAAGTVTLGAAVNSVKSISFFPAASGNFTINSQSITTTCATDLPVFVSAGLQPTIASILTGTNSLIKNGAGALVLTGTNTYSGITNINGGILQIGAGGSAGSIPSASQVNIANNAILFWDIINGSQVLPNPISGAGSVQVKVAGNMSNTGGGDGTLSQITNTTNNYTGGTNILGGFVRANNAYLGTGTVSLQGGGLCGTGTSMTWSSNPINVPTGSTGYLRSFSNVTTTFATPISGIGTLQLADSGAIILTGNNPFNGNIIMSGNGDFSINGTGTLGSGNFYGNIDNPSGRTLSWNGTVSQTFNGIISSTNGNFWFNSGNTTLAGGANVPGSNWYLNTPTTGGIVTQNITGGTYLFNSYQIFQNNVNNNNLTLNISGGNLTFTTLGMGGSTAGGASNNKNTLNLTGGTVNVTGTFFPYKWATNYVNIANATMIANTYHVGWVDTGPICYITINSGGLFGFNNLQVEGWRNNYIYLNGGTLRPCNIPATTFVSFTVQSNGGTIDNNGSNISIAQVVTGSGGLTFVGSGTTTISGSNAYSGGTTISGGTLTASNVNAFGTGVIIVKAGATLNKNGFAISNTVINNGGTINP</sequence>
<evidence type="ECO:0000313" key="3">
    <source>
        <dbReference type="Proteomes" id="UP000175968"/>
    </source>
</evidence>
<dbReference type="KEGG" id="fgl:EM308_13195"/>
<gene>
    <name evidence="2" type="ORF">EM308_13195</name>
</gene>
<dbReference type="EMBL" id="CP017479">
    <property type="protein sequence ID" value="AOW10382.1"/>
    <property type="molecule type" value="Genomic_DNA"/>
</dbReference>
<evidence type="ECO:0000256" key="1">
    <source>
        <dbReference type="ARBA" id="ARBA00022729"/>
    </source>
</evidence>
<organism evidence="2 3">
    <name type="scientific">Flavobacterium gilvum</name>
    <dbReference type="NCBI Taxonomy" id="1492737"/>
    <lineage>
        <taxon>Bacteria</taxon>
        <taxon>Pseudomonadati</taxon>
        <taxon>Bacteroidota</taxon>
        <taxon>Flavobacteriia</taxon>
        <taxon>Flavobacteriales</taxon>
        <taxon>Flavobacteriaceae</taxon>
        <taxon>Flavobacterium</taxon>
    </lineage>
</organism>
<dbReference type="Proteomes" id="UP000175968">
    <property type="component" value="Chromosome"/>
</dbReference>
<evidence type="ECO:0000313" key="2">
    <source>
        <dbReference type="EMBL" id="AOW10382.1"/>
    </source>
</evidence>
<dbReference type="InterPro" id="IPR011050">
    <property type="entry name" value="Pectin_lyase_fold/virulence"/>
</dbReference>
<dbReference type="AlphaFoldDB" id="A0AAC9I8V1"/>
<reference evidence="2 3" key="1">
    <citation type="submission" date="2016-10" db="EMBL/GenBank/DDBJ databases">
        <title>Flavobacterium gilvum sp. nov., isolated from stream water.</title>
        <authorList>
            <person name="Shin S.-K."/>
            <person name="Cho Y.-J."/>
            <person name="Yi H."/>
        </authorList>
    </citation>
    <scope>NUCLEOTIDE SEQUENCE [LARGE SCALE GENOMIC DNA]</scope>
    <source>
        <strain evidence="2 3">EM1308</strain>
    </source>
</reference>
<proteinExistence type="predicted"/>
<keyword evidence="1" id="KW-0732">Signal</keyword>
<name>A0AAC9I8V1_9FLAO</name>
<dbReference type="NCBIfam" id="TIGR02601">
    <property type="entry name" value="autotrns_rpt"/>
    <property type="match status" value="2"/>
</dbReference>
<accession>A0AAC9I8V1</accession>